<keyword evidence="1" id="KW-1133">Transmembrane helix</keyword>
<organism evidence="2">
    <name type="scientific">Arundo donax</name>
    <name type="common">Giant reed</name>
    <name type="synonym">Donax arundinaceus</name>
    <dbReference type="NCBI Taxonomy" id="35708"/>
    <lineage>
        <taxon>Eukaryota</taxon>
        <taxon>Viridiplantae</taxon>
        <taxon>Streptophyta</taxon>
        <taxon>Embryophyta</taxon>
        <taxon>Tracheophyta</taxon>
        <taxon>Spermatophyta</taxon>
        <taxon>Magnoliopsida</taxon>
        <taxon>Liliopsida</taxon>
        <taxon>Poales</taxon>
        <taxon>Poaceae</taxon>
        <taxon>PACMAD clade</taxon>
        <taxon>Arundinoideae</taxon>
        <taxon>Arundineae</taxon>
        <taxon>Arundo</taxon>
    </lineage>
</organism>
<feature type="transmembrane region" description="Helical" evidence="1">
    <location>
        <begin position="49"/>
        <end position="68"/>
    </location>
</feature>
<evidence type="ECO:0000256" key="1">
    <source>
        <dbReference type="SAM" id="Phobius"/>
    </source>
</evidence>
<protein>
    <submittedName>
        <fullName evidence="2">Uncharacterized protein</fullName>
    </submittedName>
</protein>
<feature type="transmembrane region" description="Helical" evidence="1">
    <location>
        <begin position="12"/>
        <end position="37"/>
    </location>
</feature>
<keyword evidence="1" id="KW-0812">Transmembrane</keyword>
<reference evidence="2" key="1">
    <citation type="submission" date="2014-09" db="EMBL/GenBank/DDBJ databases">
        <authorList>
            <person name="Magalhaes I.L.F."/>
            <person name="Oliveira U."/>
            <person name="Santos F.R."/>
            <person name="Vidigal T.H.D.A."/>
            <person name="Brescovit A.D."/>
            <person name="Santos A.J."/>
        </authorList>
    </citation>
    <scope>NUCLEOTIDE SEQUENCE</scope>
    <source>
        <tissue evidence="2">Shoot tissue taken approximately 20 cm above the soil surface</tissue>
    </source>
</reference>
<sequence length="96" mass="10806">MYNILKDIDCRLVSILHGTIAVHPTLPLLLTFSPFFLHHRKCSARLYLIPVYCSFMSVIISQMGVYICTHRILDNAQNVCITILSFASCETSGLDS</sequence>
<dbReference type="EMBL" id="GBRH01206732">
    <property type="protein sequence ID" value="JAD91163.1"/>
    <property type="molecule type" value="Transcribed_RNA"/>
</dbReference>
<accession>A0A0A9DWV2</accession>
<reference evidence="2" key="2">
    <citation type="journal article" date="2015" name="Data Brief">
        <title>Shoot transcriptome of the giant reed, Arundo donax.</title>
        <authorList>
            <person name="Barrero R.A."/>
            <person name="Guerrero F.D."/>
            <person name="Moolhuijzen P."/>
            <person name="Goolsby J.A."/>
            <person name="Tidwell J."/>
            <person name="Bellgard S.E."/>
            <person name="Bellgard M.I."/>
        </authorList>
    </citation>
    <scope>NUCLEOTIDE SEQUENCE</scope>
    <source>
        <tissue evidence="2">Shoot tissue taken approximately 20 cm above the soil surface</tissue>
    </source>
</reference>
<name>A0A0A9DWV2_ARUDO</name>
<evidence type="ECO:0000313" key="2">
    <source>
        <dbReference type="EMBL" id="JAD91163.1"/>
    </source>
</evidence>
<dbReference type="AlphaFoldDB" id="A0A0A9DWV2"/>
<proteinExistence type="predicted"/>
<keyword evidence="1" id="KW-0472">Membrane</keyword>